<evidence type="ECO:0000256" key="5">
    <source>
        <dbReference type="ARBA" id="ARBA00013066"/>
    </source>
</evidence>
<feature type="binding site" evidence="12">
    <location>
        <position position="21"/>
    </location>
    <ligand>
        <name>Mg(2+)</name>
        <dbReference type="ChEBI" id="CHEBI:18420"/>
    </ligand>
</feature>
<comment type="subunit">
    <text evidence="4">Homotetramer.</text>
</comment>
<dbReference type="SFLD" id="SFLDS00003">
    <property type="entry name" value="Haloacid_Dehalogenase"/>
    <property type="match status" value="1"/>
</dbReference>
<dbReference type="GO" id="GO:0009103">
    <property type="term" value="P:lipopolysaccharide biosynthetic process"/>
    <property type="evidence" value="ECO:0007669"/>
    <property type="project" value="UniProtKB-KW"/>
</dbReference>
<dbReference type="Proteomes" id="UP000068196">
    <property type="component" value="Chromosome"/>
</dbReference>
<dbReference type="Gene3D" id="3.40.50.1000">
    <property type="entry name" value="HAD superfamily/HAD-like"/>
    <property type="match status" value="1"/>
</dbReference>
<dbReference type="SFLD" id="SFLDG01136">
    <property type="entry name" value="C1.6:_Phosphoserine_Phosphatas"/>
    <property type="match status" value="1"/>
</dbReference>
<evidence type="ECO:0000256" key="3">
    <source>
        <dbReference type="ARBA" id="ARBA00005893"/>
    </source>
</evidence>
<dbReference type="EMBL" id="AP014945">
    <property type="protein sequence ID" value="BAU22629.1"/>
    <property type="molecule type" value="Genomic_DNA"/>
</dbReference>
<dbReference type="EC" id="3.1.3.45" evidence="5"/>
<name>A0A0U5BVJ2_9BACT</name>
<dbReference type="Pfam" id="PF00702">
    <property type="entry name" value="Hydrolase"/>
    <property type="match status" value="1"/>
</dbReference>
<keyword evidence="10" id="KW-0448">Lipopolysaccharide biosynthesis</keyword>
<evidence type="ECO:0000256" key="10">
    <source>
        <dbReference type="ARBA" id="ARBA00022985"/>
    </source>
</evidence>
<dbReference type="InterPro" id="IPR023214">
    <property type="entry name" value="HAD_sf"/>
</dbReference>
<dbReference type="GO" id="GO:0008781">
    <property type="term" value="F:N-acylneuraminate cytidylyltransferase activity"/>
    <property type="evidence" value="ECO:0007669"/>
    <property type="project" value="TreeGrafter"/>
</dbReference>
<dbReference type="InterPro" id="IPR036412">
    <property type="entry name" value="HAD-like_sf"/>
</dbReference>
<comment type="similarity">
    <text evidence="3">Belongs to the KdsC family.</text>
</comment>
<keyword evidence="7 12" id="KW-0479">Metal-binding</keyword>
<dbReference type="FunFam" id="3.40.50.1000:FF:000029">
    <property type="entry name" value="3-deoxy-D-manno-octulosonate 8-phosphate phosphatase KdsC"/>
    <property type="match status" value="1"/>
</dbReference>
<keyword evidence="14" id="KW-1185">Reference proteome</keyword>
<feature type="binding site" evidence="12">
    <location>
        <position position="23"/>
    </location>
    <ligand>
        <name>substrate</name>
    </ligand>
</feature>
<dbReference type="STRING" id="1653476.THC_0229"/>
<evidence type="ECO:0000313" key="14">
    <source>
        <dbReference type="Proteomes" id="UP000068196"/>
    </source>
</evidence>
<evidence type="ECO:0000256" key="7">
    <source>
        <dbReference type="ARBA" id="ARBA00022723"/>
    </source>
</evidence>
<reference evidence="13" key="1">
    <citation type="journal article" date="2016" name="Int. J. Syst. Evol. Microbiol.">
        <title>Caldimicrobium thiodismutans sp. nov., a sulfur-disproportionating bacterium isolated from a hot spring, and emended description of the genus Caldimicrobium.</title>
        <authorList>
            <person name="Kojima H."/>
            <person name="Umezawa K."/>
            <person name="Fukui M."/>
        </authorList>
    </citation>
    <scope>NUCLEOTIDE SEQUENCE [LARGE SCALE GENOMIC DNA]</scope>
    <source>
        <strain evidence="13">TF1</strain>
    </source>
</reference>
<gene>
    <name evidence="13" type="ORF">THC_0229</name>
</gene>
<evidence type="ECO:0000256" key="11">
    <source>
        <dbReference type="ARBA" id="ARBA00031051"/>
    </source>
</evidence>
<evidence type="ECO:0000256" key="9">
    <source>
        <dbReference type="ARBA" id="ARBA00022842"/>
    </source>
</evidence>
<dbReference type="GO" id="GO:0046872">
    <property type="term" value="F:metal ion binding"/>
    <property type="evidence" value="ECO:0007669"/>
    <property type="project" value="UniProtKB-KW"/>
</dbReference>
<sequence>MYNFPEDVLKRAEKIKLLLLDVDGVLTDGGIIITGEGDEIKIFSVVDGMGIKLLQRAGVEVGILSGRFSPVMKHRARELGIDLLYQGELAKVPAFEKILREKGLKEEEVAYAGDDWLDIPILKRVGLAIGVPNAWPPVNDFVHYVTKKEGGKGAVREICDLILTGKGLWGRYLEGYLSL</sequence>
<dbReference type="SFLD" id="SFLDG01138">
    <property type="entry name" value="C1.6.2:_Deoxy-d-mannose-octulo"/>
    <property type="match status" value="1"/>
</dbReference>
<dbReference type="NCBIfam" id="TIGR01670">
    <property type="entry name" value="KdsC-phosphatas"/>
    <property type="match status" value="1"/>
</dbReference>
<protein>
    <recommendedName>
        <fullName evidence="6">3-deoxy-D-manno-octulosonate 8-phosphate phosphatase KdsC</fullName>
        <ecNumber evidence="5">3.1.3.45</ecNumber>
    </recommendedName>
    <alternativeName>
        <fullName evidence="11">KDO 8-P phosphatase</fullName>
    </alternativeName>
</protein>
<dbReference type="PANTHER" id="PTHR21485:SF6">
    <property type="entry name" value="N-ACYLNEURAMINATE CYTIDYLYLTRANSFERASE-RELATED"/>
    <property type="match status" value="1"/>
</dbReference>
<comment type="cofactor">
    <cofactor evidence="2 12">
        <name>Mg(2+)</name>
        <dbReference type="ChEBI" id="CHEBI:18420"/>
    </cofactor>
</comment>
<comment type="catalytic activity">
    <reaction evidence="1">
        <text>3-deoxy-alpha-D-manno-2-octulosonate-8-phosphate + H2O = 3-deoxy-alpha-D-manno-oct-2-ulosonate + phosphate</text>
        <dbReference type="Rhea" id="RHEA:11500"/>
        <dbReference type="ChEBI" id="CHEBI:15377"/>
        <dbReference type="ChEBI" id="CHEBI:43474"/>
        <dbReference type="ChEBI" id="CHEBI:85985"/>
        <dbReference type="ChEBI" id="CHEBI:85986"/>
        <dbReference type="EC" id="3.1.3.45"/>
    </reaction>
</comment>
<dbReference type="PATRIC" id="fig|1653476.3.peg.235"/>
<evidence type="ECO:0000256" key="1">
    <source>
        <dbReference type="ARBA" id="ARBA00000898"/>
    </source>
</evidence>
<evidence type="ECO:0000256" key="6">
    <source>
        <dbReference type="ARBA" id="ARBA00020092"/>
    </source>
</evidence>
<dbReference type="GO" id="GO:0019143">
    <property type="term" value="F:3-deoxy-manno-octulosonate-8-phosphatase activity"/>
    <property type="evidence" value="ECO:0007669"/>
    <property type="project" value="UniProtKB-EC"/>
</dbReference>
<keyword evidence="9 12" id="KW-0460">Magnesium</keyword>
<dbReference type="InterPro" id="IPR010023">
    <property type="entry name" value="KdsC_fam"/>
</dbReference>
<evidence type="ECO:0000313" key="13">
    <source>
        <dbReference type="EMBL" id="BAU22629.1"/>
    </source>
</evidence>
<dbReference type="PANTHER" id="PTHR21485">
    <property type="entry name" value="HAD SUPERFAMILY MEMBERS CMAS AND KDSC"/>
    <property type="match status" value="1"/>
</dbReference>
<dbReference type="InterPro" id="IPR050793">
    <property type="entry name" value="CMP-NeuNAc_synthase"/>
</dbReference>
<feature type="binding site" evidence="12">
    <location>
        <position position="114"/>
    </location>
    <ligand>
        <name>Mg(2+)</name>
        <dbReference type="ChEBI" id="CHEBI:18420"/>
    </ligand>
</feature>
<dbReference type="OrthoDB" id="9805604at2"/>
<accession>A0A0U5BVJ2</accession>
<evidence type="ECO:0000256" key="4">
    <source>
        <dbReference type="ARBA" id="ARBA00011881"/>
    </source>
</evidence>
<dbReference type="KEGG" id="cthi:THC_0229"/>
<organism evidence="13 14">
    <name type="scientific">Caldimicrobium thiodismutans</name>
    <dbReference type="NCBI Taxonomy" id="1653476"/>
    <lineage>
        <taxon>Bacteria</taxon>
        <taxon>Pseudomonadati</taxon>
        <taxon>Thermodesulfobacteriota</taxon>
        <taxon>Thermodesulfobacteria</taxon>
        <taxon>Thermodesulfobacteriales</taxon>
        <taxon>Thermodesulfobacteriaceae</taxon>
        <taxon>Caldimicrobium</taxon>
    </lineage>
</organism>
<proteinExistence type="inferred from homology"/>
<evidence type="ECO:0000256" key="2">
    <source>
        <dbReference type="ARBA" id="ARBA00001946"/>
    </source>
</evidence>
<dbReference type="SUPFAM" id="SSF56784">
    <property type="entry name" value="HAD-like"/>
    <property type="match status" value="1"/>
</dbReference>
<dbReference type="AlphaFoldDB" id="A0A0U5BVJ2"/>
<keyword evidence="8" id="KW-0378">Hydrolase</keyword>
<evidence type="ECO:0000256" key="8">
    <source>
        <dbReference type="ARBA" id="ARBA00022801"/>
    </source>
</evidence>
<dbReference type="PIRSF" id="PIRSF006118">
    <property type="entry name" value="KDO8-P_Ptase"/>
    <property type="match status" value="1"/>
</dbReference>
<evidence type="ECO:0000256" key="12">
    <source>
        <dbReference type="PIRSR" id="PIRSR006118-2"/>
    </source>
</evidence>